<evidence type="ECO:0000256" key="1">
    <source>
        <dbReference type="SAM" id="MobiDB-lite"/>
    </source>
</evidence>
<feature type="region of interest" description="Disordered" evidence="1">
    <location>
        <begin position="116"/>
        <end position="181"/>
    </location>
</feature>
<evidence type="ECO:0000313" key="2">
    <source>
        <dbReference type="EMBL" id="MPM14311.1"/>
    </source>
</evidence>
<organism evidence="2">
    <name type="scientific">bioreactor metagenome</name>
    <dbReference type="NCBI Taxonomy" id="1076179"/>
    <lineage>
        <taxon>unclassified sequences</taxon>
        <taxon>metagenomes</taxon>
        <taxon>ecological metagenomes</taxon>
    </lineage>
</organism>
<reference evidence="2" key="1">
    <citation type="submission" date="2019-08" db="EMBL/GenBank/DDBJ databases">
        <authorList>
            <person name="Kucharzyk K."/>
            <person name="Murdoch R.W."/>
            <person name="Higgins S."/>
            <person name="Loffler F."/>
        </authorList>
    </citation>
    <scope>NUCLEOTIDE SEQUENCE</scope>
</reference>
<name>A0A644XEW7_9ZZZZ</name>
<feature type="compositionally biased region" description="Low complexity" evidence="1">
    <location>
        <begin position="131"/>
        <end position="142"/>
    </location>
</feature>
<protein>
    <submittedName>
        <fullName evidence="2">Uncharacterized protein</fullName>
    </submittedName>
</protein>
<sequence>MGLHDFSVLHHKVETVDDISVVHQRDGGVHHPVYPGFQGRGEQLFRGNVGDKSLTLQGHVVPCLPDMALGKLYRQIGAKGIFVVEGLEVQCIQRFSAPGKRVKMLPPFLNGTSVSADAHGGKNSVPQPLHGLGLRRLGENPLGPGGNGNGRDAPGEAAGHLQTVKHPQCLPPGSLGPDHPA</sequence>
<dbReference type="AlphaFoldDB" id="A0A644XEW7"/>
<proteinExistence type="predicted"/>
<dbReference type="EMBL" id="VSSQ01002258">
    <property type="protein sequence ID" value="MPM14311.1"/>
    <property type="molecule type" value="Genomic_DNA"/>
</dbReference>
<gene>
    <name evidence="2" type="ORF">SDC9_60673</name>
</gene>
<accession>A0A644XEW7</accession>
<comment type="caution">
    <text evidence="2">The sequence shown here is derived from an EMBL/GenBank/DDBJ whole genome shotgun (WGS) entry which is preliminary data.</text>
</comment>